<evidence type="ECO:0000313" key="10">
    <source>
        <dbReference type="EMBL" id="EHQ91635.1"/>
    </source>
</evidence>
<dbReference type="eggNOG" id="COG1256">
    <property type="taxonomic scope" value="Bacteria"/>
</dbReference>
<protein>
    <recommendedName>
        <fullName evidence="4">Flagellar hook-associated protein 1</fullName>
    </recommendedName>
</protein>
<comment type="similarity">
    <text evidence="3">Belongs to the flagella basal body rod proteins family.</text>
</comment>
<keyword evidence="10" id="KW-0966">Cell projection</keyword>
<dbReference type="GO" id="GO:0044780">
    <property type="term" value="P:bacterial-type flagellum assembly"/>
    <property type="evidence" value="ECO:0007669"/>
    <property type="project" value="InterPro"/>
</dbReference>
<dbReference type="STRING" id="768710.DesyoDRAFT_4681"/>
<dbReference type="AlphaFoldDB" id="H5XYS9"/>
<keyword evidence="10" id="KW-0969">Cilium</keyword>
<dbReference type="GO" id="GO:0005576">
    <property type="term" value="C:extracellular region"/>
    <property type="evidence" value="ECO:0007669"/>
    <property type="project" value="UniProtKB-SubCell"/>
</dbReference>
<dbReference type="NCBIfam" id="TIGR02492">
    <property type="entry name" value="flgK_ends"/>
    <property type="match status" value="1"/>
</dbReference>
<dbReference type="InterPro" id="IPR002371">
    <property type="entry name" value="FlgK"/>
</dbReference>
<reference evidence="10 11" key="1">
    <citation type="submission" date="2011-11" db="EMBL/GenBank/DDBJ databases">
        <title>The Noncontiguous Finished genome of Desulfosporosinus youngiae DSM 17734.</title>
        <authorList>
            <consortium name="US DOE Joint Genome Institute (JGI-PGF)"/>
            <person name="Lucas S."/>
            <person name="Han J."/>
            <person name="Lapidus A."/>
            <person name="Cheng J.-F."/>
            <person name="Goodwin L."/>
            <person name="Pitluck S."/>
            <person name="Peters L."/>
            <person name="Ovchinnikova G."/>
            <person name="Lu M."/>
            <person name="Land M.L."/>
            <person name="Hauser L."/>
            <person name="Pester M."/>
            <person name="Spring S."/>
            <person name="Ollivier B."/>
            <person name="Rattei T."/>
            <person name="Klenk H.-P."/>
            <person name="Wagner M."/>
            <person name="Loy A."/>
            <person name="Woyke T.J."/>
        </authorList>
    </citation>
    <scope>NUCLEOTIDE SEQUENCE [LARGE SCALE GENOMIC DNA]</scope>
    <source>
        <strain evidence="10 11">DSM 17734</strain>
    </source>
</reference>
<evidence type="ECO:0000256" key="2">
    <source>
        <dbReference type="ARBA" id="ARBA00004613"/>
    </source>
</evidence>
<keyword evidence="5" id="KW-0964">Secreted</keyword>
<dbReference type="Pfam" id="PF00460">
    <property type="entry name" value="Flg_bb_rod"/>
    <property type="match status" value="1"/>
</dbReference>
<proteinExistence type="inferred from homology"/>
<sequence length="601" mass="63485">MSSTFGGLNILSRSLYTQQAALNTVGHNIANAGTEGYSRQRVNMATLTPTGEVYGSRGLNQAGAGVTVSSIIRARDAFTDRQLWQESSTLGYSQTSSESLIRIEDIFSEPSDTGVQTVLNQFWTSLQTLATNASDSGARTAVAQRGVAVVNAIEHAARQLKDTVENINSSIALDVRNINQITSSINTLNQQIAFTEFGGNDHANDLRDSRDLLVDQLSKFINITVQEDSAGKYIIKTGEPGSLITLVDNSGHTELSTETTLDPTFGYEVTKVTTAIGSKPVDFTNGEVKSLLDSRDSSSTGIFAYMTNLDKVSQFLLQDFNEVHKAGFGTDNVSGRNFFGDSFGAVIDKDYSGADALTNGQWINALTVNPDITASAGGLAIIAAKTALNEIAVTAGAENTGDGVPAVSTTGIYNGGTTPTAVMVKVDSVDGSDVDGITYSIDGGTTWYPAGTGSSPYSLTIKGLTVNIDTAALTTPAVGNTYNFTLSAGNNASGDNALLLGNCLKTDTSLVLGGISLDAFYTSMIGTLGIQSQDAQRLNINQQTVIDHLINLRASVSGVNMDEEMTDMIRFQKAYNASARVLTAMDEMLDKLINGTGIVGR</sequence>
<evidence type="ECO:0000313" key="11">
    <source>
        <dbReference type="Proteomes" id="UP000005104"/>
    </source>
</evidence>
<keyword evidence="11" id="KW-1185">Reference proteome</keyword>
<feature type="domain" description="Flagellar basal body rod protein N-terminal" evidence="7">
    <location>
        <begin position="9"/>
        <end position="37"/>
    </location>
</feature>
<dbReference type="Proteomes" id="UP000005104">
    <property type="component" value="Chromosome"/>
</dbReference>
<dbReference type="GO" id="GO:0005198">
    <property type="term" value="F:structural molecule activity"/>
    <property type="evidence" value="ECO:0007669"/>
    <property type="project" value="InterPro"/>
</dbReference>
<dbReference type="EMBL" id="CM001441">
    <property type="protein sequence ID" value="EHQ91635.1"/>
    <property type="molecule type" value="Genomic_DNA"/>
</dbReference>
<dbReference type="RefSeq" id="WP_007786637.1">
    <property type="nucleotide sequence ID" value="NZ_CM001441.1"/>
</dbReference>
<gene>
    <name evidence="10" type="ORF">DesyoDRAFT_4681</name>
</gene>
<dbReference type="HOGENOM" id="CLU_012762_1_1_9"/>
<evidence type="ECO:0000256" key="5">
    <source>
        <dbReference type="ARBA" id="ARBA00022525"/>
    </source>
</evidence>
<evidence type="ECO:0000259" key="9">
    <source>
        <dbReference type="Pfam" id="PF22638"/>
    </source>
</evidence>
<dbReference type="InterPro" id="IPR053927">
    <property type="entry name" value="FlgK_helical"/>
</dbReference>
<dbReference type="PRINTS" id="PR01005">
    <property type="entry name" value="FLGHOOKAP1"/>
</dbReference>
<dbReference type="SUPFAM" id="SSF64518">
    <property type="entry name" value="Phase 1 flagellin"/>
    <property type="match status" value="1"/>
</dbReference>
<keyword evidence="6" id="KW-0975">Bacterial flagellum</keyword>
<feature type="domain" description="Flagellar basal-body/hook protein C-terminal" evidence="8">
    <location>
        <begin position="556"/>
        <end position="594"/>
    </location>
</feature>
<evidence type="ECO:0000256" key="6">
    <source>
        <dbReference type="ARBA" id="ARBA00023143"/>
    </source>
</evidence>
<dbReference type="InterPro" id="IPR010930">
    <property type="entry name" value="Flg_bb/hook_C_dom"/>
</dbReference>
<name>H5XYS9_9FIRM</name>
<comment type="subcellular location">
    <subcellularLocation>
        <location evidence="1">Bacterial flagellum</location>
    </subcellularLocation>
    <subcellularLocation>
        <location evidence="2">Secreted</location>
    </subcellularLocation>
</comment>
<feature type="domain" description="Flagellar hook-associated protein FlgK helical" evidence="9">
    <location>
        <begin position="102"/>
        <end position="339"/>
    </location>
</feature>
<evidence type="ECO:0000256" key="1">
    <source>
        <dbReference type="ARBA" id="ARBA00004365"/>
    </source>
</evidence>
<organism evidence="10 11">
    <name type="scientific">Desulfosporosinus youngiae DSM 17734</name>
    <dbReference type="NCBI Taxonomy" id="768710"/>
    <lineage>
        <taxon>Bacteria</taxon>
        <taxon>Bacillati</taxon>
        <taxon>Bacillota</taxon>
        <taxon>Clostridia</taxon>
        <taxon>Eubacteriales</taxon>
        <taxon>Desulfitobacteriaceae</taxon>
        <taxon>Desulfosporosinus</taxon>
    </lineage>
</organism>
<dbReference type="Pfam" id="PF06429">
    <property type="entry name" value="Flg_bbr_C"/>
    <property type="match status" value="1"/>
</dbReference>
<dbReference type="InterPro" id="IPR001444">
    <property type="entry name" value="Flag_bb_rod_N"/>
</dbReference>
<dbReference type="Pfam" id="PF22638">
    <property type="entry name" value="FlgK_D1"/>
    <property type="match status" value="1"/>
</dbReference>
<dbReference type="OrthoDB" id="9802553at2"/>
<dbReference type="PANTHER" id="PTHR30033:SF1">
    <property type="entry name" value="FLAGELLAR HOOK-ASSOCIATED PROTEIN 1"/>
    <property type="match status" value="1"/>
</dbReference>
<keyword evidence="10" id="KW-0282">Flagellum</keyword>
<dbReference type="eggNOG" id="COG4786">
    <property type="taxonomic scope" value="Bacteria"/>
</dbReference>
<dbReference type="PANTHER" id="PTHR30033">
    <property type="entry name" value="FLAGELLAR HOOK-ASSOCIATED PROTEIN 1"/>
    <property type="match status" value="1"/>
</dbReference>
<evidence type="ECO:0000256" key="4">
    <source>
        <dbReference type="ARBA" id="ARBA00016244"/>
    </source>
</evidence>
<evidence type="ECO:0000256" key="3">
    <source>
        <dbReference type="ARBA" id="ARBA00009677"/>
    </source>
</evidence>
<evidence type="ECO:0000259" key="7">
    <source>
        <dbReference type="Pfam" id="PF00460"/>
    </source>
</evidence>
<accession>H5XYS9</accession>
<evidence type="ECO:0000259" key="8">
    <source>
        <dbReference type="Pfam" id="PF06429"/>
    </source>
</evidence>
<dbReference type="GO" id="GO:0009424">
    <property type="term" value="C:bacterial-type flagellum hook"/>
    <property type="evidence" value="ECO:0007669"/>
    <property type="project" value="InterPro"/>
</dbReference>